<comment type="caution">
    <text evidence="3">The sequence shown here is derived from an EMBL/GenBank/DDBJ whole genome shotgun (WGS) entry which is preliminary data.</text>
</comment>
<feature type="domain" description="NAD-dependent epimerase/dehydratase" evidence="2">
    <location>
        <begin position="6"/>
        <end position="264"/>
    </location>
</feature>
<dbReference type="Gene3D" id="3.40.50.720">
    <property type="entry name" value="NAD(P)-binding Rossmann-like Domain"/>
    <property type="match status" value="1"/>
</dbReference>
<dbReference type="EMBL" id="LAZR01031222">
    <property type="protein sequence ID" value="KKL54371.1"/>
    <property type="molecule type" value="Genomic_DNA"/>
</dbReference>
<dbReference type="AlphaFoldDB" id="A0A0F9DKK2"/>
<dbReference type="SUPFAM" id="SSF51735">
    <property type="entry name" value="NAD(P)-binding Rossmann-fold domains"/>
    <property type="match status" value="1"/>
</dbReference>
<organism evidence="3">
    <name type="scientific">marine sediment metagenome</name>
    <dbReference type="NCBI Taxonomy" id="412755"/>
    <lineage>
        <taxon>unclassified sequences</taxon>
        <taxon>metagenomes</taxon>
        <taxon>ecological metagenomes</taxon>
    </lineage>
</organism>
<accession>A0A0F9DKK2</accession>
<dbReference type="Pfam" id="PF01370">
    <property type="entry name" value="Epimerase"/>
    <property type="match status" value="1"/>
</dbReference>
<name>A0A0F9DKK2_9ZZZZ</name>
<sequence>MPKLRILVTGGAGFIGANAVARYMQRSHDVVVLDNLSRPKSEKNLEWLREQGEFEFINADIRDHDLCTLFHPKKPFDIVLHLAAQTAVTTSIVNPAYDFEVNATGTLNLLEAIRKSGQDPIFIYSSTNKVYGGLENYELTERELRYEFIGGRKSIAEHQPLDFHSPYGCSKGCADQYVRDYARIYGLRTVVLRQSCIYGPHQFGVEDQGWIAWLTIAALTHETITIYGDGKQVRDILYIDDLLDCFDKVVENIRVAKGEVYNIGGGHLNQLSLLEFMNVLSELGRRLTWNYLPMRQGDQLIYVSDITKAHDELSWAPRTQLDEGLRRLYNWIKGNFSC</sequence>
<evidence type="ECO:0000256" key="1">
    <source>
        <dbReference type="ARBA" id="ARBA00007637"/>
    </source>
</evidence>
<evidence type="ECO:0000313" key="3">
    <source>
        <dbReference type="EMBL" id="KKL54371.1"/>
    </source>
</evidence>
<reference evidence="3" key="1">
    <citation type="journal article" date="2015" name="Nature">
        <title>Complex archaea that bridge the gap between prokaryotes and eukaryotes.</title>
        <authorList>
            <person name="Spang A."/>
            <person name="Saw J.H."/>
            <person name="Jorgensen S.L."/>
            <person name="Zaremba-Niedzwiedzka K."/>
            <person name="Martijn J."/>
            <person name="Lind A.E."/>
            <person name="van Eijk R."/>
            <person name="Schleper C."/>
            <person name="Guy L."/>
            <person name="Ettema T.J."/>
        </authorList>
    </citation>
    <scope>NUCLEOTIDE SEQUENCE</scope>
</reference>
<evidence type="ECO:0000259" key="2">
    <source>
        <dbReference type="Pfam" id="PF01370"/>
    </source>
</evidence>
<dbReference type="InterPro" id="IPR001509">
    <property type="entry name" value="Epimerase_deHydtase"/>
</dbReference>
<protein>
    <recommendedName>
        <fullName evidence="2">NAD-dependent epimerase/dehydratase domain-containing protein</fullName>
    </recommendedName>
</protein>
<dbReference type="PANTHER" id="PTHR43000">
    <property type="entry name" value="DTDP-D-GLUCOSE 4,6-DEHYDRATASE-RELATED"/>
    <property type="match status" value="1"/>
</dbReference>
<proteinExistence type="inferred from homology"/>
<gene>
    <name evidence="3" type="ORF">LCGC14_2266070</name>
</gene>
<comment type="similarity">
    <text evidence="1">Belongs to the NAD(P)-dependent epimerase/dehydratase family.</text>
</comment>
<dbReference type="InterPro" id="IPR036291">
    <property type="entry name" value="NAD(P)-bd_dom_sf"/>
</dbReference>